<comment type="similarity">
    <text evidence="5">Belongs to the bacterial ribosomal protein bL25 family. CTC subfamily.</text>
</comment>
<dbReference type="CDD" id="cd00495">
    <property type="entry name" value="Ribosomal_L25_TL5_CTC"/>
    <property type="match status" value="1"/>
</dbReference>
<feature type="compositionally biased region" description="Acidic residues" evidence="6">
    <location>
        <begin position="197"/>
        <end position="220"/>
    </location>
</feature>
<evidence type="ECO:0000256" key="4">
    <source>
        <dbReference type="ARBA" id="ARBA00023274"/>
    </source>
</evidence>
<sequence length="220" mass="24479">MATKYELAAEMREDLGKGASRRLRRVNKIPAVLYGAGRPAWSLTLNENQLMRNLQEESFYAAIIELTLEGKKQKVFLRDLQRHPAKPFVLHVDLQRVRDDVEMTVVLPLHFVNEEDAHGVKMEGGVLTRNLSDIEVVCLPGDLPEYIEVDLAELKLGESLHLSDIKFPEGVSSTELSHGEDHDHLVVSIHAPRAVEEVSDEAPEAPETEVDGEAEGGDDA</sequence>
<dbReference type="Pfam" id="PF14693">
    <property type="entry name" value="Ribosomal_TL5_C"/>
    <property type="match status" value="1"/>
</dbReference>
<dbReference type="InterPro" id="IPR011035">
    <property type="entry name" value="Ribosomal_bL25/Gln-tRNA_synth"/>
</dbReference>
<comment type="function">
    <text evidence="5">This is one of the proteins that binds to the 5S RNA in the ribosome where it forms part of the central protuberance.</text>
</comment>
<proteinExistence type="inferred from homology"/>
<keyword evidence="10" id="KW-1185">Reference proteome</keyword>
<dbReference type="InterPro" id="IPR029751">
    <property type="entry name" value="Ribosomal_L25_dom"/>
</dbReference>
<dbReference type="InterPro" id="IPR037121">
    <property type="entry name" value="Ribosomal_bL25_C"/>
</dbReference>
<dbReference type="Gene3D" id="2.40.240.10">
    <property type="entry name" value="Ribosomal Protein L25, Chain P"/>
    <property type="match status" value="1"/>
</dbReference>
<dbReference type="NCBIfam" id="TIGR00731">
    <property type="entry name" value="bL25_bact_ctc"/>
    <property type="match status" value="1"/>
</dbReference>
<dbReference type="EMBL" id="SMFQ01000004">
    <property type="protein sequence ID" value="TCJ84834.1"/>
    <property type="molecule type" value="Genomic_DNA"/>
</dbReference>
<evidence type="ECO:0000256" key="5">
    <source>
        <dbReference type="HAMAP-Rule" id="MF_01334"/>
    </source>
</evidence>
<protein>
    <recommendedName>
        <fullName evidence="5">Large ribosomal subunit protein bL25</fullName>
    </recommendedName>
    <alternativeName>
        <fullName evidence="5">General stress protein CTC</fullName>
    </alternativeName>
</protein>
<dbReference type="Proteomes" id="UP000294887">
    <property type="component" value="Unassembled WGS sequence"/>
</dbReference>
<accession>A0A4R1EXV4</accession>
<dbReference type="OrthoDB" id="9806411at2"/>
<evidence type="ECO:0000256" key="6">
    <source>
        <dbReference type="SAM" id="MobiDB-lite"/>
    </source>
</evidence>
<dbReference type="RefSeq" id="WP_131906567.1">
    <property type="nucleotide sequence ID" value="NZ_BAAAFU010000006.1"/>
</dbReference>
<dbReference type="HAMAP" id="MF_01334">
    <property type="entry name" value="Ribosomal_bL25_CTC"/>
    <property type="match status" value="1"/>
</dbReference>
<dbReference type="GO" id="GO:0006412">
    <property type="term" value="P:translation"/>
    <property type="evidence" value="ECO:0007669"/>
    <property type="project" value="UniProtKB-UniRule"/>
</dbReference>
<evidence type="ECO:0000259" key="7">
    <source>
        <dbReference type="Pfam" id="PF01386"/>
    </source>
</evidence>
<dbReference type="InterPro" id="IPR020930">
    <property type="entry name" value="Ribosomal_uL5_bac-type"/>
</dbReference>
<dbReference type="PANTHER" id="PTHR33284">
    <property type="entry name" value="RIBOSOMAL PROTEIN L25/GLN-TRNA SYNTHETASE, ANTI-CODON-BINDING DOMAIN-CONTAINING PROTEIN"/>
    <property type="match status" value="1"/>
</dbReference>
<dbReference type="InterPro" id="IPR001021">
    <property type="entry name" value="Ribosomal_bL25_long"/>
</dbReference>
<keyword evidence="1 5" id="KW-0699">rRNA-binding</keyword>
<dbReference type="GO" id="GO:0022625">
    <property type="term" value="C:cytosolic large ribosomal subunit"/>
    <property type="evidence" value="ECO:0007669"/>
    <property type="project" value="TreeGrafter"/>
</dbReference>
<evidence type="ECO:0000313" key="10">
    <source>
        <dbReference type="Proteomes" id="UP000294887"/>
    </source>
</evidence>
<keyword evidence="3 5" id="KW-0689">Ribosomal protein</keyword>
<dbReference type="HAMAP" id="MF_01336">
    <property type="entry name" value="Ribosomal_bL25"/>
    <property type="match status" value="1"/>
</dbReference>
<dbReference type="NCBIfam" id="NF004612">
    <property type="entry name" value="PRK05943.1"/>
    <property type="match status" value="1"/>
</dbReference>
<gene>
    <name evidence="5" type="primary">rplY</name>
    <name evidence="5" type="synonym">ctc</name>
    <name evidence="9" type="ORF">EV695_2796</name>
</gene>
<dbReference type="NCBIfam" id="NF004130">
    <property type="entry name" value="PRK05618.1-5"/>
    <property type="match status" value="1"/>
</dbReference>
<evidence type="ECO:0000259" key="8">
    <source>
        <dbReference type="Pfam" id="PF14693"/>
    </source>
</evidence>
<dbReference type="GO" id="GO:0008097">
    <property type="term" value="F:5S rRNA binding"/>
    <property type="evidence" value="ECO:0007669"/>
    <property type="project" value="InterPro"/>
</dbReference>
<dbReference type="InterPro" id="IPR020056">
    <property type="entry name" value="Rbsml_bL25/Gln-tRNA_synth_N"/>
</dbReference>
<dbReference type="PANTHER" id="PTHR33284:SF1">
    <property type="entry name" value="RIBOSOMAL PROTEIN L25_GLN-TRNA SYNTHETASE, ANTI-CODON-BINDING DOMAIN-CONTAINING PROTEIN"/>
    <property type="match status" value="1"/>
</dbReference>
<feature type="domain" description="Large ribosomal subunit protein bL25 L25" evidence="7">
    <location>
        <begin position="7"/>
        <end position="94"/>
    </location>
</feature>
<name>A0A4R1EXV4_9GAMM</name>
<feature type="region of interest" description="Disordered" evidence="6">
    <location>
        <begin position="195"/>
        <end position="220"/>
    </location>
</feature>
<keyword evidence="4 5" id="KW-0687">Ribonucleoprotein</keyword>
<dbReference type="NCBIfam" id="NF004128">
    <property type="entry name" value="PRK05618.1-2"/>
    <property type="match status" value="1"/>
</dbReference>
<evidence type="ECO:0000313" key="9">
    <source>
        <dbReference type="EMBL" id="TCJ84834.1"/>
    </source>
</evidence>
<dbReference type="AlphaFoldDB" id="A0A4R1EXV4"/>
<evidence type="ECO:0000256" key="1">
    <source>
        <dbReference type="ARBA" id="ARBA00022730"/>
    </source>
</evidence>
<dbReference type="GO" id="GO:0003735">
    <property type="term" value="F:structural constituent of ribosome"/>
    <property type="evidence" value="ECO:0007669"/>
    <property type="project" value="InterPro"/>
</dbReference>
<reference evidence="9 10" key="1">
    <citation type="submission" date="2019-03" db="EMBL/GenBank/DDBJ databases">
        <title>Genomic Encyclopedia of Type Strains, Phase IV (KMG-IV): sequencing the most valuable type-strain genomes for metagenomic binning, comparative biology and taxonomic classification.</title>
        <authorList>
            <person name="Goeker M."/>
        </authorList>
    </citation>
    <scope>NUCLEOTIDE SEQUENCE [LARGE SCALE GENOMIC DNA]</scope>
    <source>
        <strain evidence="9 10">DSM 24830</strain>
    </source>
</reference>
<comment type="subunit">
    <text evidence="5">Part of the 50S ribosomal subunit; part of the 5S rRNA/L5/L18/L25 subcomplex. Contacts the 5S rRNA. Binds to the 5S rRNA independently of L5 and L18.</text>
</comment>
<evidence type="ECO:0000256" key="2">
    <source>
        <dbReference type="ARBA" id="ARBA00022884"/>
    </source>
</evidence>
<dbReference type="Gene3D" id="2.170.120.20">
    <property type="entry name" value="Ribosomal protein L25, beta domain"/>
    <property type="match status" value="1"/>
</dbReference>
<feature type="domain" description="Large ribosomal subunit protein bL25 beta" evidence="8">
    <location>
        <begin position="103"/>
        <end position="193"/>
    </location>
</feature>
<dbReference type="InterPro" id="IPR020055">
    <property type="entry name" value="Ribosomal_bL25_short"/>
</dbReference>
<dbReference type="InterPro" id="IPR020057">
    <property type="entry name" value="Ribosomal_bL25_b-dom"/>
</dbReference>
<keyword evidence="2 5" id="KW-0694">RNA-binding</keyword>
<dbReference type="Pfam" id="PF01386">
    <property type="entry name" value="Ribosomal_L25p"/>
    <property type="match status" value="1"/>
</dbReference>
<comment type="caution">
    <text evidence="9">The sequence shown here is derived from an EMBL/GenBank/DDBJ whole genome shotgun (WGS) entry which is preliminary data.</text>
</comment>
<organism evidence="9 10">
    <name type="scientific">Cocleimonas flava</name>
    <dbReference type="NCBI Taxonomy" id="634765"/>
    <lineage>
        <taxon>Bacteria</taxon>
        <taxon>Pseudomonadati</taxon>
        <taxon>Pseudomonadota</taxon>
        <taxon>Gammaproteobacteria</taxon>
        <taxon>Thiotrichales</taxon>
        <taxon>Thiotrichaceae</taxon>
        <taxon>Cocleimonas</taxon>
    </lineage>
</organism>
<dbReference type="SUPFAM" id="SSF50715">
    <property type="entry name" value="Ribosomal protein L25-like"/>
    <property type="match status" value="1"/>
</dbReference>
<evidence type="ECO:0000256" key="3">
    <source>
        <dbReference type="ARBA" id="ARBA00022980"/>
    </source>
</evidence>